<keyword evidence="1" id="KW-1133">Transmembrane helix</keyword>
<evidence type="ECO:0000313" key="3">
    <source>
        <dbReference type="EMBL" id="CAB4844653.1"/>
    </source>
</evidence>
<feature type="transmembrane region" description="Helical" evidence="1">
    <location>
        <begin position="71"/>
        <end position="93"/>
    </location>
</feature>
<feature type="transmembrane region" description="Helical" evidence="1">
    <location>
        <begin position="12"/>
        <end position="32"/>
    </location>
</feature>
<organism evidence="3">
    <name type="scientific">freshwater metagenome</name>
    <dbReference type="NCBI Taxonomy" id="449393"/>
    <lineage>
        <taxon>unclassified sequences</taxon>
        <taxon>metagenomes</taxon>
        <taxon>ecological metagenomes</taxon>
    </lineage>
</organism>
<keyword evidence="1" id="KW-0812">Transmembrane</keyword>
<evidence type="ECO:0000313" key="2">
    <source>
        <dbReference type="EMBL" id="CAB4366583.1"/>
    </source>
</evidence>
<feature type="transmembrane region" description="Helical" evidence="1">
    <location>
        <begin position="105"/>
        <end position="127"/>
    </location>
</feature>
<sequence length="142" mass="15547">MSTQHSNEAQLLRGALVPTFIIGIISIGFFGFSRGLAGLSGALLAQAVVLIYFLVHIFVSKISRNLDPMSTMALAMFSYFAKFMLLGAFLWALTKYTSRSTIDRTSFGVSAIALTFAWLGGEIASYLKLKTHLPLPHDPRTN</sequence>
<keyword evidence="1" id="KW-0472">Membrane</keyword>
<gene>
    <name evidence="3" type="ORF">UFOPK3243_01037</name>
    <name evidence="2" type="ORF">UFOPK4180_00171</name>
</gene>
<feature type="transmembrane region" description="Helical" evidence="1">
    <location>
        <begin position="38"/>
        <end position="59"/>
    </location>
</feature>
<dbReference type="AlphaFoldDB" id="A0A6J7BKC1"/>
<proteinExistence type="predicted"/>
<dbReference type="EMBL" id="CAESPC010000013">
    <property type="protein sequence ID" value="CAB4366583.1"/>
    <property type="molecule type" value="Genomic_DNA"/>
</dbReference>
<reference evidence="3" key="1">
    <citation type="submission" date="2020-05" db="EMBL/GenBank/DDBJ databases">
        <authorList>
            <person name="Chiriac C."/>
            <person name="Salcher M."/>
            <person name="Ghai R."/>
            <person name="Kavagutti S V."/>
        </authorList>
    </citation>
    <scope>NUCLEOTIDE SEQUENCE</scope>
</reference>
<dbReference type="EMBL" id="CAFAZZ010000123">
    <property type="protein sequence ID" value="CAB4844653.1"/>
    <property type="molecule type" value="Genomic_DNA"/>
</dbReference>
<name>A0A6J7BKC1_9ZZZZ</name>
<accession>A0A6J7BKC1</accession>
<protein>
    <submittedName>
        <fullName evidence="3">Unannotated protein</fullName>
    </submittedName>
</protein>
<evidence type="ECO:0000256" key="1">
    <source>
        <dbReference type="SAM" id="Phobius"/>
    </source>
</evidence>